<name>A0ABU3MJN7_9PROT</name>
<dbReference type="Gene3D" id="2.150.10.10">
    <property type="entry name" value="Serralysin-like metalloprotease, C-terminal"/>
    <property type="match status" value="1"/>
</dbReference>
<evidence type="ECO:0000313" key="1">
    <source>
        <dbReference type="EMBL" id="MDT8332870.1"/>
    </source>
</evidence>
<reference evidence="1 2" key="1">
    <citation type="journal article" date="2019" name="Microb. Pathog.">
        <title>Comparison of VITEK 2, MALDI-TOF MS, 16S rRNA gene sequencing, and whole-genome sequencing for identification of Roseomonas mucosa.</title>
        <authorList>
            <person name="Rudolph W.W."/>
            <person name="Gunzer F."/>
            <person name="Trauth M."/>
            <person name="Bunk B."/>
            <person name="Bigge R."/>
            <person name="Schrottner P."/>
        </authorList>
    </citation>
    <scope>NUCLEOTIDE SEQUENCE [LARGE SCALE GENOMIC DNA]</scope>
    <source>
        <strain evidence="1 2">DSM 103800</strain>
    </source>
</reference>
<protein>
    <submittedName>
        <fullName evidence="1">Uncharacterized protein</fullName>
    </submittedName>
</protein>
<dbReference type="SUPFAM" id="SSF51120">
    <property type="entry name" value="beta-Roll"/>
    <property type="match status" value="1"/>
</dbReference>
<comment type="caution">
    <text evidence="1">The sequence shown here is derived from an EMBL/GenBank/DDBJ whole genome shotgun (WGS) entry which is preliminary data.</text>
</comment>
<organism evidence="1 2">
    <name type="scientific">Roseomonas gilardii</name>
    <dbReference type="NCBI Taxonomy" id="257708"/>
    <lineage>
        <taxon>Bacteria</taxon>
        <taxon>Pseudomonadati</taxon>
        <taxon>Pseudomonadota</taxon>
        <taxon>Alphaproteobacteria</taxon>
        <taxon>Acetobacterales</taxon>
        <taxon>Roseomonadaceae</taxon>
        <taxon>Roseomonas</taxon>
    </lineage>
</organism>
<sequence>MAAGHDGPATSQFTIGGSDTFVFGEGTKANRIMDFEHGKNRIDLTGFGGIHEFGQLSITHGDTTANSADPGNGAIIVVAHTDLQANNLIFA</sequence>
<dbReference type="RefSeq" id="WP_314283774.1">
    <property type="nucleotide sequence ID" value="NZ_JAVVDO010000038.1"/>
</dbReference>
<gene>
    <name evidence="1" type="ORF">RQ831_17575</name>
</gene>
<evidence type="ECO:0000313" key="2">
    <source>
        <dbReference type="Proteomes" id="UP001258945"/>
    </source>
</evidence>
<accession>A0ABU3MJN7</accession>
<dbReference type="EMBL" id="JAVVDO010000038">
    <property type="protein sequence ID" value="MDT8332870.1"/>
    <property type="molecule type" value="Genomic_DNA"/>
</dbReference>
<proteinExistence type="predicted"/>
<dbReference type="Proteomes" id="UP001258945">
    <property type="component" value="Unassembled WGS sequence"/>
</dbReference>
<keyword evidence="2" id="KW-1185">Reference proteome</keyword>
<dbReference type="InterPro" id="IPR011049">
    <property type="entry name" value="Serralysin-like_metalloprot_C"/>
</dbReference>